<reference evidence="1" key="1">
    <citation type="journal article" date="2021" name="Genome Biol. Evol.">
        <title>A High-Quality Reference Genome for a Parasitic Bivalve with Doubly Uniparental Inheritance (Bivalvia: Unionida).</title>
        <authorList>
            <person name="Smith C.H."/>
        </authorList>
    </citation>
    <scope>NUCLEOTIDE SEQUENCE</scope>
    <source>
        <strain evidence="1">CHS0354</strain>
    </source>
</reference>
<accession>A0AAE0WCI4</accession>
<evidence type="ECO:0000313" key="2">
    <source>
        <dbReference type="Proteomes" id="UP001195483"/>
    </source>
</evidence>
<proteinExistence type="predicted"/>
<organism evidence="1 2">
    <name type="scientific">Potamilus streckersoni</name>
    <dbReference type="NCBI Taxonomy" id="2493646"/>
    <lineage>
        <taxon>Eukaryota</taxon>
        <taxon>Metazoa</taxon>
        <taxon>Spiralia</taxon>
        <taxon>Lophotrochozoa</taxon>
        <taxon>Mollusca</taxon>
        <taxon>Bivalvia</taxon>
        <taxon>Autobranchia</taxon>
        <taxon>Heteroconchia</taxon>
        <taxon>Palaeoheterodonta</taxon>
        <taxon>Unionida</taxon>
        <taxon>Unionoidea</taxon>
        <taxon>Unionidae</taxon>
        <taxon>Ambleminae</taxon>
        <taxon>Lampsilini</taxon>
        <taxon>Potamilus</taxon>
    </lineage>
</organism>
<evidence type="ECO:0000313" key="1">
    <source>
        <dbReference type="EMBL" id="KAK3609209.1"/>
    </source>
</evidence>
<comment type="caution">
    <text evidence="1">The sequence shown here is derived from an EMBL/GenBank/DDBJ whole genome shotgun (WGS) entry which is preliminary data.</text>
</comment>
<dbReference type="Proteomes" id="UP001195483">
    <property type="component" value="Unassembled WGS sequence"/>
</dbReference>
<name>A0AAE0WCI4_9BIVA</name>
<dbReference type="EMBL" id="JAEAOA010002066">
    <property type="protein sequence ID" value="KAK3609209.1"/>
    <property type="molecule type" value="Genomic_DNA"/>
</dbReference>
<reference evidence="1" key="2">
    <citation type="journal article" date="2021" name="Genome Biol. Evol.">
        <title>Developing a high-quality reference genome for a parasitic bivalve with doubly uniparental inheritance (Bivalvia: Unionida).</title>
        <authorList>
            <person name="Smith C.H."/>
        </authorList>
    </citation>
    <scope>NUCLEOTIDE SEQUENCE</scope>
    <source>
        <strain evidence="1">CHS0354</strain>
        <tissue evidence="1">Mantle</tissue>
    </source>
</reference>
<dbReference type="AlphaFoldDB" id="A0AAE0WCI4"/>
<protein>
    <submittedName>
        <fullName evidence="1">Uncharacterized protein</fullName>
    </submittedName>
</protein>
<reference evidence="1" key="3">
    <citation type="submission" date="2023-05" db="EMBL/GenBank/DDBJ databases">
        <authorList>
            <person name="Smith C.H."/>
        </authorList>
    </citation>
    <scope>NUCLEOTIDE SEQUENCE</scope>
    <source>
        <strain evidence="1">CHS0354</strain>
        <tissue evidence="1">Mantle</tissue>
    </source>
</reference>
<sequence length="117" mass="12977">MEENDPKTIYPYPGGKARSHVWTYFGFYKAQEGPSTKDNLETIKIVCKLCRKVALDMADVKVNVTVETGTPDEHSSDILLPLPTVPLLLNIRDGNAKTMVTPSSPNKKAKVNINMDD</sequence>
<gene>
    <name evidence="1" type="ORF">CHS0354_035149</name>
</gene>
<keyword evidence="2" id="KW-1185">Reference proteome</keyword>